<dbReference type="GO" id="GO:0003677">
    <property type="term" value="F:DNA binding"/>
    <property type="evidence" value="ECO:0007669"/>
    <property type="project" value="TreeGrafter"/>
</dbReference>
<evidence type="ECO:0000313" key="1">
    <source>
        <dbReference type="EMBL" id="ORY53882.1"/>
    </source>
</evidence>
<dbReference type="Pfam" id="PF09729">
    <property type="entry name" value="Gti1_Pac2"/>
    <property type="match status" value="1"/>
</dbReference>
<name>A0A1Y2D3M2_9FUNG</name>
<proteinExistence type="predicted"/>
<dbReference type="OrthoDB" id="5572844at2759"/>
<dbReference type="EMBL" id="MCGO01000001">
    <property type="protein sequence ID" value="ORY53882.1"/>
    <property type="molecule type" value="Genomic_DNA"/>
</dbReference>
<keyword evidence="2" id="KW-1185">Reference proteome</keyword>
<sequence length="146" mass="16470">MQQKGNFSETFKGMVSTEFDACLLIEACIANVLHTVNTQIHSSIKMKIQSGTCVVFAETKDSLHTVRWRDGLQWSASRNQGSFLLYKEVDDRKKIKPDGLSNELLRLKGLMVYVIELCLLLPGGSECVGQEEVRRGRRCPEAEESF</sequence>
<dbReference type="InterPro" id="IPR018608">
    <property type="entry name" value="Gti1/Pac2"/>
</dbReference>
<accession>A0A1Y2D3M2</accession>
<comment type="caution">
    <text evidence="1">The sequence shown here is derived from an EMBL/GenBank/DDBJ whole genome shotgun (WGS) entry which is preliminary data.</text>
</comment>
<reference evidence="1 2" key="1">
    <citation type="submission" date="2016-07" db="EMBL/GenBank/DDBJ databases">
        <title>Pervasive Adenine N6-methylation of Active Genes in Fungi.</title>
        <authorList>
            <consortium name="DOE Joint Genome Institute"/>
            <person name="Mondo S.J."/>
            <person name="Dannebaum R.O."/>
            <person name="Kuo R.C."/>
            <person name="Labutti K."/>
            <person name="Haridas S."/>
            <person name="Kuo A."/>
            <person name="Salamov A."/>
            <person name="Ahrendt S.R."/>
            <person name="Lipzen A."/>
            <person name="Sullivan W."/>
            <person name="Andreopoulos W.B."/>
            <person name="Clum A."/>
            <person name="Lindquist E."/>
            <person name="Daum C."/>
            <person name="Ramamoorthy G.K."/>
            <person name="Gryganskyi A."/>
            <person name="Culley D."/>
            <person name="Magnuson J.K."/>
            <person name="James T.Y."/>
            <person name="O'Malley M.A."/>
            <person name="Stajich J.E."/>
            <person name="Spatafora J.W."/>
            <person name="Visel A."/>
            <person name="Grigoriev I.V."/>
        </authorList>
    </citation>
    <scope>NUCLEOTIDE SEQUENCE [LARGE SCALE GENOMIC DNA]</scope>
    <source>
        <strain evidence="1 2">JEL800</strain>
    </source>
</reference>
<organism evidence="1 2">
    <name type="scientific">Rhizoclosmatium globosum</name>
    <dbReference type="NCBI Taxonomy" id="329046"/>
    <lineage>
        <taxon>Eukaryota</taxon>
        <taxon>Fungi</taxon>
        <taxon>Fungi incertae sedis</taxon>
        <taxon>Chytridiomycota</taxon>
        <taxon>Chytridiomycota incertae sedis</taxon>
        <taxon>Chytridiomycetes</taxon>
        <taxon>Chytridiales</taxon>
        <taxon>Chytriomycetaceae</taxon>
        <taxon>Rhizoclosmatium</taxon>
    </lineage>
</organism>
<protein>
    <submittedName>
        <fullName evidence="1">Uncharacterized protein</fullName>
    </submittedName>
</protein>
<evidence type="ECO:0000313" key="2">
    <source>
        <dbReference type="Proteomes" id="UP000193642"/>
    </source>
</evidence>
<dbReference type="PANTHER" id="PTHR28027">
    <property type="entry name" value="TRANSCRIPTIONAL REGULATOR MIT1"/>
    <property type="match status" value="1"/>
</dbReference>
<dbReference type="PANTHER" id="PTHR28027:SF2">
    <property type="entry name" value="TRANSCRIPTIONAL REGULATOR MIT1"/>
    <property type="match status" value="1"/>
</dbReference>
<gene>
    <name evidence="1" type="ORF">BCR33DRAFT_779194</name>
</gene>
<dbReference type="Proteomes" id="UP000193642">
    <property type="component" value="Unassembled WGS sequence"/>
</dbReference>
<dbReference type="AlphaFoldDB" id="A0A1Y2D3M2"/>